<comment type="function">
    <text evidence="5">NDH-1 shuttles electrons from NADH, via FMN and iron-sulfur (Fe-S) centers, to quinones in the respiratory chain. The immediate electron acceptor for the enzyme in this species is believed to be a menaquinone. Couples the redox reaction to proton translocation (for every two electrons transferred, four hydrogen ions are translocated across the cytoplasmic membrane), and thus conserves the redox energy in a proton gradient.</text>
</comment>
<dbReference type="GO" id="GO:0005886">
    <property type="term" value="C:plasma membrane"/>
    <property type="evidence" value="ECO:0007669"/>
    <property type="project" value="UniProtKB-SubCell"/>
</dbReference>
<keyword evidence="9" id="KW-1185">Reference proteome</keyword>
<organism evidence="8 9">
    <name type="scientific">Cellulomonas terrae</name>
    <dbReference type="NCBI Taxonomy" id="311234"/>
    <lineage>
        <taxon>Bacteria</taxon>
        <taxon>Bacillati</taxon>
        <taxon>Actinomycetota</taxon>
        <taxon>Actinomycetes</taxon>
        <taxon>Micrococcales</taxon>
        <taxon>Cellulomonadaceae</taxon>
        <taxon>Cellulomonas</taxon>
    </lineage>
</organism>
<feature type="transmembrane region" description="Helical" evidence="5">
    <location>
        <begin position="450"/>
        <end position="470"/>
    </location>
</feature>
<dbReference type="GO" id="GO:0048038">
    <property type="term" value="F:quinone binding"/>
    <property type="evidence" value="ECO:0007669"/>
    <property type="project" value="UniProtKB-KW"/>
</dbReference>
<evidence type="ECO:0000256" key="5">
    <source>
        <dbReference type="HAMAP-Rule" id="MF_00445"/>
    </source>
</evidence>
<comment type="catalytic activity">
    <reaction evidence="5">
        <text>a quinone + NADH + 5 H(+)(in) = a quinol + NAD(+) + 4 H(+)(out)</text>
        <dbReference type="Rhea" id="RHEA:57888"/>
        <dbReference type="ChEBI" id="CHEBI:15378"/>
        <dbReference type="ChEBI" id="CHEBI:24646"/>
        <dbReference type="ChEBI" id="CHEBI:57540"/>
        <dbReference type="ChEBI" id="CHEBI:57945"/>
        <dbReference type="ChEBI" id="CHEBI:132124"/>
    </reaction>
</comment>
<gene>
    <name evidence="5 8" type="primary">nuoN</name>
    <name evidence="8" type="ORF">CTE05_02780</name>
</gene>
<keyword evidence="5" id="KW-0813">Transport</keyword>
<comment type="caution">
    <text evidence="8">The sequence shown here is derived from an EMBL/GenBank/DDBJ whole genome shotgun (WGS) entry which is preliminary data.</text>
</comment>
<reference evidence="8 9" key="1">
    <citation type="submission" date="2019-07" db="EMBL/GenBank/DDBJ databases">
        <title>Whole genome shotgun sequence of Cellulomonas terrae NBRC 100819.</title>
        <authorList>
            <person name="Hosoyama A."/>
            <person name="Uohara A."/>
            <person name="Ohji S."/>
            <person name="Ichikawa N."/>
        </authorList>
    </citation>
    <scope>NUCLEOTIDE SEQUENCE [LARGE SCALE GENOMIC DNA]</scope>
    <source>
        <strain evidence="8 9">NBRC 100819</strain>
    </source>
</reference>
<dbReference type="PANTHER" id="PTHR22773">
    <property type="entry name" value="NADH DEHYDROGENASE"/>
    <property type="match status" value="1"/>
</dbReference>
<evidence type="ECO:0000256" key="1">
    <source>
        <dbReference type="ARBA" id="ARBA00004127"/>
    </source>
</evidence>
<evidence type="ECO:0000313" key="8">
    <source>
        <dbReference type="EMBL" id="GEL96731.1"/>
    </source>
</evidence>
<dbReference type="HAMAP" id="MF_00445">
    <property type="entry name" value="NDH1_NuoN_1"/>
    <property type="match status" value="1"/>
</dbReference>
<dbReference type="InterPro" id="IPR001750">
    <property type="entry name" value="ND/Mrp_TM"/>
</dbReference>
<keyword evidence="5" id="KW-1278">Translocase</keyword>
<feature type="transmembrane region" description="Helical" evidence="5">
    <location>
        <begin position="273"/>
        <end position="294"/>
    </location>
</feature>
<evidence type="ECO:0000256" key="2">
    <source>
        <dbReference type="ARBA" id="ARBA00022692"/>
    </source>
</evidence>
<evidence type="ECO:0000313" key="9">
    <source>
        <dbReference type="Proteomes" id="UP000321049"/>
    </source>
</evidence>
<sequence>MTEFVAPTVDWAALSPVVIVLLAAVVGVLVEAFVPARARRTVQLTLAVAALAGAVIAVAALWNGVEASGGTVVLGGSLLVDGPTLVLQATIALLALVSLLIIADRTETGEDAFAPNAAAVPGSDYEELARRKGVQQTEIYPLVLFATGGMLIFPATGDLLTLFVALEVLSLPLYLLTGMARRRRLLSQEASMKYFLLGAFSSALLLFGIALVYGYSGSLRYSEISEATQVPGGMDGLLLVGSVLILSGLLFKVGAVPFHTWTPDVYQGAPTPITGFMAACTKAAAFGALLRVVYTMLPGMAWDLGVLLWTVAILTMVVGTVAALVQTDMKRVLGYSSIAHAGFILTGIIALNEAGIVAVLFYLLVYGAATVGAFGIVWLVRERAGRPDDPEGNGPVLGEATHLSQWAGLGRTHPLLALTFALFLLSFAGIPLTAGFAGKFSVFSAAVEGGAWPLALIGVLASSVAVFFYVRIIVLMFFTEPAGAQDEGTGPSSLAPSAEGFALGGDSAVAVEAEPVVQARSTVSTTVVGTEGLAVVAIAVCALVTIVLGVFPSPVLDLIASVATFLA</sequence>
<dbReference type="InterPro" id="IPR010096">
    <property type="entry name" value="NADH-Q_OxRdtase_suN/2"/>
</dbReference>
<feature type="transmembrane region" description="Helical" evidence="5">
    <location>
        <begin position="162"/>
        <end position="182"/>
    </location>
</feature>
<dbReference type="Pfam" id="PF00361">
    <property type="entry name" value="Proton_antipo_M"/>
    <property type="match status" value="1"/>
</dbReference>
<dbReference type="EMBL" id="BJWH01000001">
    <property type="protein sequence ID" value="GEL96731.1"/>
    <property type="molecule type" value="Genomic_DNA"/>
</dbReference>
<feature type="transmembrane region" description="Helical" evidence="5">
    <location>
        <begin position="46"/>
        <end position="65"/>
    </location>
</feature>
<keyword evidence="4 5" id="KW-0472">Membrane</keyword>
<feature type="transmembrane region" description="Helical" evidence="5">
    <location>
        <begin position="194"/>
        <end position="216"/>
    </location>
</feature>
<comment type="similarity">
    <text evidence="5">Belongs to the complex I subunit 2 family.</text>
</comment>
<dbReference type="NCBIfam" id="TIGR01770">
    <property type="entry name" value="NDH_I_N"/>
    <property type="match status" value="1"/>
</dbReference>
<feature type="transmembrane region" description="Helical" evidence="5">
    <location>
        <begin position="332"/>
        <end position="351"/>
    </location>
</feature>
<proteinExistence type="inferred from homology"/>
<dbReference type="GO" id="GO:0012505">
    <property type="term" value="C:endomembrane system"/>
    <property type="evidence" value="ECO:0007669"/>
    <property type="project" value="UniProtKB-SubCell"/>
</dbReference>
<comment type="subunit">
    <text evidence="5">NDH-1 is composed of 14 different subunits. Subunits NuoA, H, J, K, L, M, N constitute the membrane sector of the complex.</text>
</comment>
<keyword evidence="3 5" id="KW-1133">Transmembrane helix</keyword>
<keyword evidence="5" id="KW-0520">NAD</keyword>
<dbReference type="EC" id="7.1.1.-" evidence="5"/>
<dbReference type="Proteomes" id="UP000321049">
    <property type="component" value="Unassembled WGS sequence"/>
</dbReference>
<dbReference type="GO" id="GO:0050136">
    <property type="term" value="F:NADH dehydrogenase (quinone) (non-electrogenic) activity"/>
    <property type="evidence" value="ECO:0007669"/>
    <property type="project" value="UniProtKB-UniRule"/>
</dbReference>
<feature type="transmembrane region" description="Helical" evidence="5">
    <location>
        <begin position="306"/>
        <end position="325"/>
    </location>
</feature>
<name>A0A511JFF7_9CELL</name>
<dbReference type="OrthoDB" id="9811718at2"/>
<accession>A0A511JFF7</accession>
<keyword evidence="2 5" id="KW-0812">Transmembrane</keyword>
<evidence type="ECO:0000256" key="4">
    <source>
        <dbReference type="ARBA" id="ARBA00023136"/>
    </source>
</evidence>
<feature type="transmembrane region" description="Helical" evidence="5">
    <location>
        <begin position="532"/>
        <end position="551"/>
    </location>
</feature>
<feature type="domain" description="NADH:quinone oxidoreductase/Mrp antiporter transmembrane" evidence="7">
    <location>
        <begin position="157"/>
        <end position="462"/>
    </location>
</feature>
<keyword evidence="5" id="KW-0874">Quinone</keyword>
<comment type="subcellular location">
    <subcellularLocation>
        <location evidence="5">Cell membrane</location>
        <topology evidence="5">Multi-pass membrane protein</topology>
    </subcellularLocation>
    <subcellularLocation>
        <location evidence="1">Endomembrane system</location>
        <topology evidence="1">Multi-pass membrane protein</topology>
    </subcellularLocation>
    <subcellularLocation>
        <location evidence="6">Membrane</location>
        <topology evidence="6">Multi-pass membrane protein</topology>
    </subcellularLocation>
</comment>
<feature type="transmembrane region" description="Helical" evidence="5">
    <location>
        <begin position="415"/>
        <end position="438"/>
    </location>
</feature>
<dbReference type="GO" id="GO:0042773">
    <property type="term" value="P:ATP synthesis coupled electron transport"/>
    <property type="evidence" value="ECO:0007669"/>
    <property type="project" value="InterPro"/>
</dbReference>
<protein>
    <recommendedName>
        <fullName evidence="5">NADH-quinone oxidoreductase subunit N</fullName>
        <ecNumber evidence="5">7.1.1.-</ecNumber>
    </recommendedName>
    <alternativeName>
        <fullName evidence="5">NADH dehydrogenase I subunit N</fullName>
    </alternativeName>
    <alternativeName>
        <fullName evidence="5">NDH-1 subunit N</fullName>
    </alternativeName>
</protein>
<evidence type="ECO:0000256" key="6">
    <source>
        <dbReference type="RuleBase" id="RU000320"/>
    </source>
</evidence>
<feature type="transmembrane region" description="Helical" evidence="5">
    <location>
        <begin position="139"/>
        <end position="156"/>
    </location>
</feature>
<dbReference type="GO" id="GO:0008137">
    <property type="term" value="F:NADH dehydrogenase (ubiquinone) activity"/>
    <property type="evidence" value="ECO:0007669"/>
    <property type="project" value="InterPro"/>
</dbReference>
<evidence type="ECO:0000256" key="3">
    <source>
        <dbReference type="ARBA" id="ARBA00022989"/>
    </source>
</evidence>
<feature type="transmembrane region" description="Helical" evidence="5">
    <location>
        <begin position="12"/>
        <end position="34"/>
    </location>
</feature>
<feature type="transmembrane region" description="Helical" evidence="5">
    <location>
        <begin position="236"/>
        <end position="261"/>
    </location>
</feature>
<feature type="transmembrane region" description="Helical" evidence="5">
    <location>
        <begin position="357"/>
        <end position="380"/>
    </location>
</feature>
<dbReference type="NCBIfam" id="NF004441">
    <property type="entry name" value="PRK05777.1-4"/>
    <property type="match status" value="1"/>
</dbReference>
<dbReference type="RefSeq" id="WP_146844315.1">
    <property type="nucleotide sequence ID" value="NZ_BJWH01000001.1"/>
</dbReference>
<feature type="transmembrane region" description="Helical" evidence="5">
    <location>
        <begin position="85"/>
        <end position="103"/>
    </location>
</feature>
<dbReference type="AlphaFoldDB" id="A0A511JFF7"/>
<evidence type="ECO:0000259" key="7">
    <source>
        <dbReference type="Pfam" id="PF00361"/>
    </source>
</evidence>
<keyword evidence="5" id="KW-1003">Cell membrane</keyword>